<feature type="coiled-coil region" evidence="1">
    <location>
        <begin position="157"/>
        <end position="198"/>
    </location>
</feature>
<dbReference type="RefSeq" id="WP_069377603.1">
    <property type="nucleotide sequence ID" value="NZ_CP017141.1"/>
</dbReference>
<evidence type="ECO:0000313" key="4">
    <source>
        <dbReference type="Proteomes" id="UP000094313"/>
    </source>
</evidence>
<feature type="compositionally biased region" description="Polar residues" evidence="2">
    <location>
        <begin position="46"/>
        <end position="64"/>
    </location>
</feature>
<reference evidence="3 4" key="1">
    <citation type="submission" date="2016-08" db="EMBL/GenBank/DDBJ databases">
        <authorList>
            <person name="Seilhamer J.J."/>
        </authorList>
    </citation>
    <scope>NUCLEOTIDE SEQUENCE [LARGE SCALE GENOMIC DNA]</scope>
    <source>
        <strain evidence="3 4">DX4</strain>
    </source>
</reference>
<protein>
    <submittedName>
        <fullName evidence="3">Uncharacterized protein</fullName>
    </submittedName>
</protein>
<evidence type="ECO:0000256" key="2">
    <source>
        <dbReference type="SAM" id="MobiDB-lite"/>
    </source>
</evidence>
<evidence type="ECO:0000256" key="1">
    <source>
        <dbReference type="SAM" id="Coils"/>
    </source>
</evidence>
<evidence type="ECO:0000313" key="3">
    <source>
        <dbReference type="EMBL" id="AOM75906.1"/>
    </source>
</evidence>
<dbReference type="EMBL" id="CP017141">
    <property type="protein sequence ID" value="AOM75906.1"/>
    <property type="molecule type" value="Genomic_DNA"/>
</dbReference>
<keyword evidence="4" id="KW-1185">Reference proteome</keyword>
<sequence length="236" mass="26344">MNEEPENNSFGILKSLKKLIFEDSPEPPVTEPAARPGVPPAENKSPENVTKNPQTNLTQNTSDLPATDVKQMKLKVLEILERINQPGIDFFEVWNAAAEMGSVNAGTLKAAFTSLKYVDKTLDKEKLSRTGQNYAAELKKVIDKETSLKQAQKQTIEQNLVKEKASLTEEIQQIEKTILELREKLNTKQKDLNEINSKYEPQLLDIDNKIAIGNTAVSEVVTDIQNALSLIETNIN</sequence>
<dbReference type="OrthoDB" id="663621at2"/>
<feature type="region of interest" description="Disordered" evidence="2">
    <location>
        <begin position="21"/>
        <end position="65"/>
    </location>
</feature>
<proteinExistence type="predicted"/>
<dbReference type="Proteomes" id="UP000094313">
    <property type="component" value="Chromosome"/>
</dbReference>
<keyword evidence="1" id="KW-0175">Coiled coil</keyword>
<organism evidence="3 4">
    <name type="scientific">Pedobacter steynii</name>
    <dbReference type="NCBI Taxonomy" id="430522"/>
    <lineage>
        <taxon>Bacteria</taxon>
        <taxon>Pseudomonadati</taxon>
        <taxon>Bacteroidota</taxon>
        <taxon>Sphingobacteriia</taxon>
        <taxon>Sphingobacteriales</taxon>
        <taxon>Sphingobacteriaceae</taxon>
        <taxon>Pedobacter</taxon>
    </lineage>
</organism>
<name>A0A1D7QB38_9SPHI</name>
<dbReference type="KEGG" id="psty:BFS30_01190"/>
<accession>A0A1D7QB38</accession>
<dbReference type="AlphaFoldDB" id="A0A1D7QB38"/>
<gene>
    <name evidence="3" type="ORF">BFS30_01190</name>
</gene>